<evidence type="ECO:0000259" key="2">
    <source>
        <dbReference type="Pfam" id="PF07940"/>
    </source>
</evidence>
<dbReference type="InterPro" id="IPR008929">
    <property type="entry name" value="Chondroitin_lyas"/>
</dbReference>
<dbReference type="SUPFAM" id="SSF48230">
    <property type="entry name" value="Chondroitin AC/alginate lyase"/>
    <property type="match status" value="1"/>
</dbReference>
<dbReference type="Gene3D" id="2.70.98.70">
    <property type="match status" value="1"/>
</dbReference>
<dbReference type="Pfam" id="PF07940">
    <property type="entry name" value="Hepar_II_III_C"/>
    <property type="match status" value="1"/>
</dbReference>
<comment type="subcellular location">
    <subcellularLocation>
        <location evidence="1">Cell envelope</location>
    </subcellularLocation>
</comment>
<dbReference type="Proteomes" id="UP001263371">
    <property type="component" value="Unassembled WGS sequence"/>
</dbReference>
<name>A0ABU3T7F8_9MICO</name>
<comment type="caution">
    <text evidence="3">The sequence shown here is derived from an EMBL/GenBank/DDBJ whole genome shotgun (WGS) entry which is preliminary data.</text>
</comment>
<evidence type="ECO:0000313" key="3">
    <source>
        <dbReference type="EMBL" id="MDU0367306.1"/>
    </source>
</evidence>
<reference evidence="3 4" key="1">
    <citation type="submission" date="2023-09" db="EMBL/GenBank/DDBJ databases">
        <title>Microbacterium fusihabitans sp. nov., Microbacterium phycihabitans sp. nov., and Microbacterium cervinum sp. nov., isolated from dried seaweeds of beach.</title>
        <authorList>
            <person name="Lee S.D."/>
        </authorList>
    </citation>
    <scope>NUCLEOTIDE SEQUENCE [LARGE SCALE GENOMIC DNA]</scope>
    <source>
        <strain evidence="3 4">KSW4-17</strain>
    </source>
</reference>
<dbReference type="RefSeq" id="WP_315994488.1">
    <property type="nucleotide sequence ID" value="NZ_JAWDIS010000001.1"/>
</dbReference>
<organism evidence="3 4">
    <name type="scientific">Microbacterium galbum</name>
    <dbReference type="NCBI Taxonomy" id="3075994"/>
    <lineage>
        <taxon>Bacteria</taxon>
        <taxon>Bacillati</taxon>
        <taxon>Actinomycetota</taxon>
        <taxon>Actinomycetes</taxon>
        <taxon>Micrococcales</taxon>
        <taxon>Microbacteriaceae</taxon>
        <taxon>Microbacterium</taxon>
    </lineage>
</organism>
<dbReference type="Gene3D" id="1.50.10.100">
    <property type="entry name" value="Chondroitin AC/alginate lyase"/>
    <property type="match status" value="1"/>
</dbReference>
<gene>
    <name evidence="3" type="ORF">RWH45_08755</name>
</gene>
<dbReference type="EMBL" id="JAWDIS010000001">
    <property type="protein sequence ID" value="MDU0367306.1"/>
    <property type="molecule type" value="Genomic_DNA"/>
</dbReference>
<sequence>MPFPTAAFRGPLAAVVESAELVTPDDALPVPPAYVRAVWDRERGTVDGAAADRILTRAHAERATPWPQPRASDAARVHRDGDRTAWEDAAFARQRRLSRAAVAAAVTLDDDAIDEVVDGVVLLCEQSSWCWPAHDDTRRVHGSVLATVTDPFVDLGAGEAVAQLAWIDHLLGAALDDRAPGIRARIRHEARVRVFEPFQRRRDWHWIGLDGDVHNWNPWIHGNVVVAALRLLDAPAETEERDRVVGLAVEGLDRYVAALPADGAIDEGYAYWWNGACRALEALDVLAHATAGAVDATGIASLRETVAFPHRSHLGGDWFVNHADGQARPPADQPWHALQRAARRYGDDDAAALAESHRHPGSPAATEREGLGRLLRGLTDAAWVTASAGAPPLPRDVWLPSTEVVLAREAEGSSAGLALVAKGGHNAEHHNHNDVGSFLVAVDGVPVIVDAGRPTYTAATFGPDRYDIWTMQSGWHNVPVVRGRTQPAGRDAAARGAAAEIGDARTTFSLELADAYPEAGLASWRRRATLDRTQHRVEIADAWVFADGAPTGTDTVLHVLVAGAVRLESGGARVTPIGGARPVRLRWPSDVEATEEVRDLDDPMLTEVWGERLTRLALPLASRTQLRLTVELDTPIEDLP</sequence>
<feature type="domain" description="Heparinase II/III-like C-terminal" evidence="2">
    <location>
        <begin position="421"/>
        <end position="590"/>
    </location>
</feature>
<keyword evidence="4" id="KW-1185">Reference proteome</keyword>
<proteinExistence type="predicted"/>
<accession>A0ABU3T7F8</accession>
<protein>
    <submittedName>
        <fullName evidence="3">Heparinase II/III family protein</fullName>
    </submittedName>
</protein>
<dbReference type="InterPro" id="IPR012480">
    <property type="entry name" value="Hepar_II_III_C"/>
</dbReference>
<evidence type="ECO:0000313" key="4">
    <source>
        <dbReference type="Proteomes" id="UP001263371"/>
    </source>
</evidence>
<evidence type="ECO:0000256" key="1">
    <source>
        <dbReference type="ARBA" id="ARBA00004196"/>
    </source>
</evidence>